<gene>
    <name evidence="2" type="ORF">AJAP_40585</name>
</gene>
<dbReference type="RefSeq" id="WP_038521377.1">
    <property type="nucleotide sequence ID" value="NZ_CP008953.1"/>
</dbReference>
<reference evidence="2 3" key="1">
    <citation type="journal article" date="2014" name="J. Biotechnol.">
        <title>Complete genome sequence of the actinobacterium Amycolatopsis japonica MG417-CF17(T) (=DSM 44213T) producing (S,S)-N,N'-ethylenediaminedisuccinic acid.</title>
        <authorList>
            <person name="Stegmann E."/>
            <person name="Albersmeier A."/>
            <person name="Spohn M."/>
            <person name="Gert H."/>
            <person name="Weber T."/>
            <person name="Wohlleben W."/>
            <person name="Kalinowski J."/>
            <person name="Ruckert C."/>
        </authorList>
    </citation>
    <scope>NUCLEOTIDE SEQUENCE [LARGE SCALE GENOMIC DNA]</scope>
    <source>
        <strain evidence="3">MG417-CF17 (DSM 44213)</strain>
    </source>
</reference>
<dbReference type="InterPro" id="IPR043917">
    <property type="entry name" value="DUF5753"/>
</dbReference>
<dbReference type="eggNOG" id="COG1396">
    <property type="taxonomic scope" value="Bacteria"/>
</dbReference>
<dbReference type="InterPro" id="IPR001387">
    <property type="entry name" value="Cro/C1-type_HTH"/>
</dbReference>
<dbReference type="CDD" id="cd00093">
    <property type="entry name" value="HTH_XRE"/>
    <property type="match status" value="1"/>
</dbReference>
<name>A0A075V683_9PSEU</name>
<proteinExistence type="predicted"/>
<dbReference type="GO" id="GO:0003677">
    <property type="term" value="F:DNA binding"/>
    <property type="evidence" value="ECO:0007669"/>
    <property type="project" value="InterPro"/>
</dbReference>
<protein>
    <recommendedName>
        <fullName evidence="1">DUF5753 domain-containing protein</fullName>
    </recommendedName>
</protein>
<dbReference type="Pfam" id="PF13560">
    <property type="entry name" value="HTH_31"/>
    <property type="match status" value="1"/>
</dbReference>
<dbReference type="Gene3D" id="1.10.260.40">
    <property type="entry name" value="lambda repressor-like DNA-binding domains"/>
    <property type="match status" value="1"/>
</dbReference>
<evidence type="ECO:0000313" key="2">
    <source>
        <dbReference type="EMBL" id="AIG80893.1"/>
    </source>
</evidence>
<dbReference type="Proteomes" id="UP000028492">
    <property type="component" value="Chromosome"/>
</dbReference>
<sequence>MNAVTPPGGEQSLGPTARRMILGSQLRRMREDAGITRQEAGYSIRGSESKISRLELGRVGFKERDVADLLTMYGMTDPGERQQFLDMVKESNEPGWWRRYGDLMPSWFNDLVGLEEAAARIQVWEPLYVTGLLQTEDYARAIMSHGRKDMVNEQIDRRVALRMRRQKMLSRPDAPRLWLVLDESVLHRPIGDREVLKAQIDHLLEMIQQPNISVQVLPFDRSGYSADSAFSLLRFAEEELPNIAYTEYLTGAHYIDKRDEIERYSRALDMLAVDAETPDRSRQMLMKRRAEI</sequence>
<dbReference type="KEGG" id="aja:AJAP_40585"/>
<evidence type="ECO:0000313" key="3">
    <source>
        <dbReference type="Proteomes" id="UP000028492"/>
    </source>
</evidence>
<keyword evidence="3" id="KW-1185">Reference proteome</keyword>
<dbReference type="Pfam" id="PF19054">
    <property type="entry name" value="DUF5753"/>
    <property type="match status" value="1"/>
</dbReference>
<organism evidence="2 3">
    <name type="scientific">Amycolatopsis japonica</name>
    <dbReference type="NCBI Taxonomy" id="208439"/>
    <lineage>
        <taxon>Bacteria</taxon>
        <taxon>Bacillati</taxon>
        <taxon>Actinomycetota</taxon>
        <taxon>Actinomycetes</taxon>
        <taxon>Pseudonocardiales</taxon>
        <taxon>Pseudonocardiaceae</taxon>
        <taxon>Amycolatopsis</taxon>
        <taxon>Amycolatopsis japonica group</taxon>
    </lineage>
</organism>
<evidence type="ECO:0000259" key="1">
    <source>
        <dbReference type="Pfam" id="PF19054"/>
    </source>
</evidence>
<dbReference type="InterPro" id="IPR010982">
    <property type="entry name" value="Lambda_DNA-bd_dom_sf"/>
</dbReference>
<dbReference type="STRING" id="208439.AJAP_40585"/>
<accession>A0A075V683</accession>
<dbReference type="AlphaFoldDB" id="A0A075V683"/>
<feature type="domain" description="DUF5753" evidence="1">
    <location>
        <begin position="108"/>
        <end position="286"/>
    </location>
</feature>
<dbReference type="HOGENOM" id="CLU_055817_1_1_11"/>
<dbReference type="EMBL" id="CP008953">
    <property type="protein sequence ID" value="AIG80893.1"/>
    <property type="molecule type" value="Genomic_DNA"/>
</dbReference>
<dbReference type="SUPFAM" id="SSF47413">
    <property type="entry name" value="lambda repressor-like DNA-binding domains"/>
    <property type="match status" value="1"/>
</dbReference>